<accession>A0ABC8KJB5</accession>
<proteinExistence type="predicted"/>
<keyword evidence="3" id="KW-1185">Reference proteome</keyword>
<comment type="caution">
    <text evidence="2">The sequence shown here is derived from an EMBL/GenBank/DDBJ whole genome shotgun (WGS) entry which is preliminary data.</text>
</comment>
<sequence length="80" mass="9217">MLQEPRGCNWRSHARRLRRVHAPTFTSSDRTSLRCAACGCHSKFHDRDPDKFLTHFRRASTISSPSSTTAEIKYQCHTVN</sequence>
<name>A0ABC8KJB5_ERUVS</name>
<feature type="domain" description="ZF-HD dimerization-type" evidence="1">
    <location>
        <begin position="26"/>
        <end position="48"/>
    </location>
</feature>
<dbReference type="InterPro" id="IPR006456">
    <property type="entry name" value="ZF_HD_homeobox_Cys/His_dimer"/>
</dbReference>
<reference evidence="2 3" key="1">
    <citation type="submission" date="2022-03" db="EMBL/GenBank/DDBJ databases">
        <authorList>
            <person name="Macdonald S."/>
            <person name="Ahmed S."/>
            <person name="Newling K."/>
        </authorList>
    </citation>
    <scope>NUCLEOTIDE SEQUENCE [LARGE SCALE GENOMIC DNA]</scope>
</reference>
<gene>
    <name evidence="2" type="ORF">ERUC_LOCUS23822</name>
</gene>
<dbReference type="Proteomes" id="UP001642260">
    <property type="component" value="Unassembled WGS sequence"/>
</dbReference>
<dbReference type="AlphaFoldDB" id="A0ABC8KJB5"/>
<dbReference type="Pfam" id="PF04770">
    <property type="entry name" value="ZF-HD_dimer"/>
    <property type="match status" value="1"/>
</dbReference>
<protein>
    <recommendedName>
        <fullName evidence="1">ZF-HD dimerization-type domain-containing protein</fullName>
    </recommendedName>
</protein>
<evidence type="ECO:0000313" key="3">
    <source>
        <dbReference type="Proteomes" id="UP001642260"/>
    </source>
</evidence>
<organism evidence="2 3">
    <name type="scientific">Eruca vesicaria subsp. sativa</name>
    <name type="common">Garden rocket</name>
    <name type="synonym">Eruca sativa</name>
    <dbReference type="NCBI Taxonomy" id="29727"/>
    <lineage>
        <taxon>Eukaryota</taxon>
        <taxon>Viridiplantae</taxon>
        <taxon>Streptophyta</taxon>
        <taxon>Embryophyta</taxon>
        <taxon>Tracheophyta</taxon>
        <taxon>Spermatophyta</taxon>
        <taxon>Magnoliopsida</taxon>
        <taxon>eudicotyledons</taxon>
        <taxon>Gunneridae</taxon>
        <taxon>Pentapetalae</taxon>
        <taxon>rosids</taxon>
        <taxon>malvids</taxon>
        <taxon>Brassicales</taxon>
        <taxon>Brassicaceae</taxon>
        <taxon>Brassiceae</taxon>
        <taxon>Eruca</taxon>
    </lineage>
</organism>
<evidence type="ECO:0000259" key="1">
    <source>
        <dbReference type="Pfam" id="PF04770"/>
    </source>
</evidence>
<dbReference type="EMBL" id="CAKOAT010241820">
    <property type="protein sequence ID" value="CAH8358066.1"/>
    <property type="molecule type" value="Genomic_DNA"/>
</dbReference>
<evidence type="ECO:0000313" key="2">
    <source>
        <dbReference type="EMBL" id="CAH8358066.1"/>
    </source>
</evidence>